<feature type="region of interest" description="Disordered" evidence="1">
    <location>
        <begin position="638"/>
        <end position="666"/>
    </location>
</feature>
<dbReference type="Gene3D" id="1.10.720.30">
    <property type="entry name" value="SAP domain"/>
    <property type="match status" value="1"/>
</dbReference>
<proteinExistence type="predicted"/>
<feature type="domain" description="SAP" evidence="2">
    <location>
        <begin position="9"/>
        <end position="43"/>
    </location>
</feature>
<gene>
    <name evidence="3" type="ORF">BCR37DRAFT_391144</name>
</gene>
<dbReference type="SMART" id="SM00513">
    <property type="entry name" value="SAP"/>
    <property type="match status" value="1"/>
</dbReference>
<dbReference type="InterPro" id="IPR036361">
    <property type="entry name" value="SAP_dom_sf"/>
</dbReference>
<dbReference type="Pfam" id="PF02037">
    <property type="entry name" value="SAP"/>
    <property type="match status" value="1"/>
</dbReference>
<evidence type="ECO:0000313" key="3">
    <source>
        <dbReference type="EMBL" id="ORY86364.1"/>
    </source>
</evidence>
<accession>A0A1Y2FSS1</accession>
<evidence type="ECO:0000259" key="2">
    <source>
        <dbReference type="PROSITE" id="PS50800"/>
    </source>
</evidence>
<dbReference type="GeneID" id="63787564"/>
<sequence length="666" mass="73485">MVALETAINDAMTIPELKAQCRAWQIKVSGNKSDLKQRLLEHLRDNPQLAEQGPAQVTDWAPRYRRSQSSTVPSAPVSEASTTNDASVTQITTQASGDAPPCTVVFRTPAYKGQGQKRPREDAKDGKDEAEAQKAVQSTKQPRMDTLSPLDVKTASVLTNLSKRALDGTTDQKGLASDKPEPITSPTPAPLKCAKSQLQALPDASAPLGFRVLPSPHHLFEDSLDMRRDSDMTLLNSPVALQPLDTLKVSAHVREQMQAFVSDDLALAPSLIQDAWHEQHDLFQDACCLPVDDSVVLPAPRNRPTFQPLSPHPVEPRVQGIMFASSYNPMEAHVFHRQQGTWPQTQSASNYADVATVSSSFQTHWVGFFLERVAGQYEAVRHAVTSLLNGQDIFAFELSIRFWIQQLCERDHGPFFWSVVLERSLSVLDNTVKLAMLAGGCFSRVITKDGQEHTVLTQTGELVPPNHPMAALALALEGTPDLDFLARCVRFQINDDEQGSSFHLGVHKDVYSQSEVHIAIAKRFLIQTRIETPCYDHIVQRGIATPIYVSEYRYAVMHVDMPPGLRNGLCLVTTVEGYTYFVLSDTGRIIGDTEFGVPDFWQSVLACDARGLAVDFSTMVERSAMPCWATWDERGVVHSGQESGPVSVVHGKDTIEPVREDQSNAA</sequence>
<feature type="region of interest" description="Disordered" evidence="1">
    <location>
        <begin position="45"/>
        <end position="145"/>
    </location>
</feature>
<feature type="compositionally biased region" description="Polar residues" evidence="1">
    <location>
        <begin position="67"/>
        <end position="96"/>
    </location>
</feature>
<evidence type="ECO:0000313" key="4">
    <source>
        <dbReference type="Proteomes" id="UP000193685"/>
    </source>
</evidence>
<protein>
    <recommendedName>
        <fullName evidence="2">SAP domain-containing protein</fullName>
    </recommendedName>
</protein>
<dbReference type="InterPro" id="IPR003034">
    <property type="entry name" value="SAP_dom"/>
</dbReference>
<organism evidence="3 4">
    <name type="scientific">Protomyces lactucae-debilis</name>
    <dbReference type="NCBI Taxonomy" id="2754530"/>
    <lineage>
        <taxon>Eukaryota</taxon>
        <taxon>Fungi</taxon>
        <taxon>Dikarya</taxon>
        <taxon>Ascomycota</taxon>
        <taxon>Taphrinomycotina</taxon>
        <taxon>Taphrinomycetes</taxon>
        <taxon>Taphrinales</taxon>
        <taxon>Protomycetaceae</taxon>
        <taxon>Protomyces</taxon>
    </lineage>
</organism>
<dbReference type="EMBL" id="MCFI01000003">
    <property type="protein sequence ID" value="ORY86364.1"/>
    <property type="molecule type" value="Genomic_DNA"/>
</dbReference>
<dbReference type="SUPFAM" id="SSF68906">
    <property type="entry name" value="SAP domain"/>
    <property type="match status" value="1"/>
</dbReference>
<keyword evidence="4" id="KW-1185">Reference proteome</keyword>
<feature type="compositionally biased region" description="Basic and acidic residues" evidence="1">
    <location>
        <begin position="118"/>
        <end position="132"/>
    </location>
</feature>
<dbReference type="AlphaFoldDB" id="A0A1Y2FSS1"/>
<feature type="compositionally biased region" description="Basic and acidic residues" evidence="1">
    <location>
        <begin position="650"/>
        <end position="666"/>
    </location>
</feature>
<dbReference type="RefSeq" id="XP_040727546.1">
    <property type="nucleotide sequence ID" value="XM_040870965.1"/>
</dbReference>
<feature type="region of interest" description="Disordered" evidence="1">
    <location>
        <begin position="163"/>
        <end position="188"/>
    </location>
</feature>
<evidence type="ECO:0000256" key="1">
    <source>
        <dbReference type="SAM" id="MobiDB-lite"/>
    </source>
</evidence>
<comment type="caution">
    <text evidence="3">The sequence shown here is derived from an EMBL/GenBank/DDBJ whole genome shotgun (WGS) entry which is preliminary data.</text>
</comment>
<dbReference type="PROSITE" id="PS50800">
    <property type="entry name" value="SAP"/>
    <property type="match status" value="1"/>
</dbReference>
<name>A0A1Y2FSS1_PROLT</name>
<dbReference type="Proteomes" id="UP000193685">
    <property type="component" value="Unassembled WGS sequence"/>
</dbReference>
<reference evidence="3 4" key="1">
    <citation type="submission" date="2016-07" db="EMBL/GenBank/DDBJ databases">
        <title>Pervasive Adenine N6-methylation of Active Genes in Fungi.</title>
        <authorList>
            <consortium name="DOE Joint Genome Institute"/>
            <person name="Mondo S.J."/>
            <person name="Dannebaum R.O."/>
            <person name="Kuo R.C."/>
            <person name="Labutti K."/>
            <person name="Haridas S."/>
            <person name="Kuo A."/>
            <person name="Salamov A."/>
            <person name="Ahrendt S.R."/>
            <person name="Lipzen A."/>
            <person name="Sullivan W."/>
            <person name="Andreopoulos W.B."/>
            <person name="Clum A."/>
            <person name="Lindquist E."/>
            <person name="Daum C."/>
            <person name="Ramamoorthy G.K."/>
            <person name="Gryganskyi A."/>
            <person name="Culley D."/>
            <person name="Magnuson J.K."/>
            <person name="James T.Y."/>
            <person name="O'Malley M.A."/>
            <person name="Stajich J.E."/>
            <person name="Spatafora J.W."/>
            <person name="Visel A."/>
            <person name="Grigoriev I.V."/>
        </authorList>
    </citation>
    <scope>NUCLEOTIDE SEQUENCE [LARGE SCALE GENOMIC DNA]</scope>
    <source>
        <strain evidence="3 4">12-1054</strain>
    </source>
</reference>